<evidence type="ECO:0000313" key="2">
    <source>
        <dbReference type="EMBL" id="CAI9173802.1"/>
    </source>
</evidence>
<accession>A0ABN8ZM00</accession>
<evidence type="ECO:0000256" key="1">
    <source>
        <dbReference type="SAM" id="MobiDB-lite"/>
    </source>
</evidence>
<gene>
    <name evidence="2" type="ORF">MRATA1EN1_LOCUS22764</name>
</gene>
<dbReference type="EMBL" id="OX460345">
    <property type="protein sequence ID" value="CAI9173802.1"/>
    <property type="molecule type" value="Genomic_DNA"/>
</dbReference>
<reference evidence="2" key="1">
    <citation type="submission" date="2023-04" db="EMBL/GenBank/DDBJ databases">
        <authorList>
            <consortium name="ELIXIR-Norway"/>
        </authorList>
    </citation>
    <scope>NUCLEOTIDE SEQUENCE [LARGE SCALE GENOMIC DNA]</scope>
</reference>
<proteinExistence type="predicted"/>
<dbReference type="Proteomes" id="UP001176941">
    <property type="component" value="Chromosome 34"/>
</dbReference>
<feature type="region of interest" description="Disordered" evidence="1">
    <location>
        <begin position="1"/>
        <end position="34"/>
    </location>
</feature>
<evidence type="ECO:0000313" key="3">
    <source>
        <dbReference type="Proteomes" id="UP001176941"/>
    </source>
</evidence>
<sequence length="102" mass="11455">MKQKRVGSFLQDQGRRCSGCRGVPTGSTPSSPDWGCPAPLSLMAGIPQSRLWEELHESELLTSGNTFRNVHKEAFSRNFWSLQNIPRLQNKTKQEQPSKALT</sequence>
<name>A0ABN8ZM00_RANTA</name>
<protein>
    <submittedName>
        <fullName evidence="2">Uncharacterized protein</fullName>
    </submittedName>
</protein>
<keyword evidence="3" id="KW-1185">Reference proteome</keyword>
<organism evidence="2 3">
    <name type="scientific">Rangifer tarandus platyrhynchus</name>
    <name type="common">Svalbard reindeer</name>
    <dbReference type="NCBI Taxonomy" id="3082113"/>
    <lineage>
        <taxon>Eukaryota</taxon>
        <taxon>Metazoa</taxon>
        <taxon>Chordata</taxon>
        <taxon>Craniata</taxon>
        <taxon>Vertebrata</taxon>
        <taxon>Euteleostomi</taxon>
        <taxon>Mammalia</taxon>
        <taxon>Eutheria</taxon>
        <taxon>Laurasiatheria</taxon>
        <taxon>Artiodactyla</taxon>
        <taxon>Ruminantia</taxon>
        <taxon>Pecora</taxon>
        <taxon>Cervidae</taxon>
        <taxon>Odocoileinae</taxon>
        <taxon>Rangifer</taxon>
    </lineage>
</organism>